<dbReference type="EMBL" id="JAINUG010000224">
    <property type="protein sequence ID" value="KAJ8386642.1"/>
    <property type="molecule type" value="Genomic_DNA"/>
</dbReference>
<reference evidence="2" key="1">
    <citation type="journal article" date="2023" name="Science">
        <title>Genome structures resolve the early diversification of teleost fishes.</title>
        <authorList>
            <person name="Parey E."/>
            <person name="Louis A."/>
            <person name="Montfort J."/>
            <person name="Bouchez O."/>
            <person name="Roques C."/>
            <person name="Iampietro C."/>
            <person name="Lluch J."/>
            <person name="Castinel A."/>
            <person name="Donnadieu C."/>
            <person name="Desvignes T."/>
            <person name="Floi Bucao C."/>
            <person name="Jouanno E."/>
            <person name="Wen M."/>
            <person name="Mejri S."/>
            <person name="Dirks R."/>
            <person name="Jansen H."/>
            <person name="Henkel C."/>
            <person name="Chen W.J."/>
            <person name="Zahm M."/>
            <person name="Cabau C."/>
            <person name="Klopp C."/>
            <person name="Thompson A.W."/>
            <person name="Robinson-Rechavi M."/>
            <person name="Braasch I."/>
            <person name="Lecointre G."/>
            <person name="Bobe J."/>
            <person name="Postlethwait J.H."/>
            <person name="Berthelot C."/>
            <person name="Roest Crollius H."/>
            <person name="Guiguen Y."/>
        </authorList>
    </citation>
    <scope>NUCLEOTIDE SEQUENCE</scope>
    <source>
        <strain evidence="2">NC1722</strain>
    </source>
</reference>
<comment type="caution">
    <text evidence="2">The sequence shown here is derived from an EMBL/GenBank/DDBJ whole genome shotgun (WGS) entry which is preliminary data.</text>
</comment>
<keyword evidence="3" id="KW-1185">Reference proteome</keyword>
<name>A0AAD7RM30_9TELE</name>
<proteinExistence type="predicted"/>
<evidence type="ECO:0000313" key="3">
    <source>
        <dbReference type="Proteomes" id="UP001221898"/>
    </source>
</evidence>
<evidence type="ECO:0000313" key="2">
    <source>
        <dbReference type="EMBL" id="KAJ8386642.1"/>
    </source>
</evidence>
<gene>
    <name evidence="2" type="ORF">AAFF_G00167580</name>
</gene>
<protein>
    <submittedName>
        <fullName evidence="2">Uncharacterized protein</fullName>
    </submittedName>
</protein>
<accession>A0AAD7RM30</accession>
<organism evidence="2 3">
    <name type="scientific">Aldrovandia affinis</name>
    <dbReference type="NCBI Taxonomy" id="143900"/>
    <lineage>
        <taxon>Eukaryota</taxon>
        <taxon>Metazoa</taxon>
        <taxon>Chordata</taxon>
        <taxon>Craniata</taxon>
        <taxon>Vertebrata</taxon>
        <taxon>Euteleostomi</taxon>
        <taxon>Actinopterygii</taxon>
        <taxon>Neopterygii</taxon>
        <taxon>Teleostei</taxon>
        <taxon>Notacanthiformes</taxon>
        <taxon>Halosauridae</taxon>
        <taxon>Aldrovandia</taxon>
    </lineage>
</organism>
<evidence type="ECO:0000256" key="1">
    <source>
        <dbReference type="SAM" id="MobiDB-lite"/>
    </source>
</evidence>
<dbReference type="AlphaFoldDB" id="A0AAD7RM30"/>
<dbReference type="Proteomes" id="UP001221898">
    <property type="component" value="Unassembled WGS sequence"/>
</dbReference>
<feature type="region of interest" description="Disordered" evidence="1">
    <location>
        <begin position="212"/>
        <end position="235"/>
    </location>
</feature>
<sequence length="235" mass="24746">MPLRLLTGCNDSAAMLSLTSGNPSGTERHHLRPLHRPVGTLVWPPCGKKLQESHAHGPQQRSRMKRVVSLIGTQSSDFSITRADLKSRRFNPAATLAVLTVLSDQEEAAVGEKLIHSSSGSECLHAHESEQKRSSVGFSTDCELKAHSAEGPAVCPRTAPLTRVDAASRCPRLISLAAVATAHTARIAVRPSGGIGLPLGAKLTETELARARPPAANLVSPTADTAEAARGEGDP</sequence>